<comment type="caution">
    <text evidence="1">The sequence shown here is derived from an EMBL/GenBank/DDBJ whole genome shotgun (WGS) entry which is preliminary data.</text>
</comment>
<dbReference type="RefSeq" id="WP_144846484.1">
    <property type="nucleotide sequence ID" value="NZ_VNJI01000011.1"/>
</dbReference>
<reference evidence="1 2" key="1">
    <citation type="submission" date="2019-07" db="EMBL/GenBank/DDBJ databases">
        <authorList>
            <person name="Kim J."/>
        </authorList>
    </citation>
    <scope>NUCLEOTIDE SEQUENCE [LARGE SCALE GENOMIC DNA]</scope>
    <source>
        <strain evidence="1 2">JC52</strain>
    </source>
</reference>
<dbReference type="AlphaFoldDB" id="A0A559KCT5"/>
<keyword evidence="2" id="KW-1185">Reference proteome</keyword>
<dbReference type="Proteomes" id="UP000317036">
    <property type="component" value="Unassembled WGS sequence"/>
</dbReference>
<protein>
    <submittedName>
        <fullName evidence="1">Uncharacterized protein</fullName>
    </submittedName>
</protein>
<organism evidence="1 2">
    <name type="scientific">Paenibacillus cremeus</name>
    <dbReference type="NCBI Taxonomy" id="2163881"/>
    <lineage>
        <taxon>Bacteria</taxon>
        <taxon>Bacillati</taxon>
        <taxon>Bacillota</taxon>
        <taxon>Bacilli</taxon>
        <taxon>Bacillales</taxon>
        <taxon>Paenibacillaceae</taxon>
        <taxon>Paenibacillus</taxon>
    </lineage>
</organism>
<evidence type="ECO:0000313" key="2">
    <source>
        <dbReference type="Proteomes" id="UP000317036"/>
    </source>
</evidence>
<evidence type="ECO:0000313" key="1">
    <source>
        <dbReference type="EMBL" id="TVY09909.1"/>
    </source>
</evidence>
<accession>A0A559KCT5</accession>
<dbReference type="EMBL" id="VNJI01000011">
    <property type="protein sequence ID" value="TVY09909.1"/>
    <property type="molecule type" value="Genomic_DNA"/>
</dbReference>
<sequence length="101" mass="11857">MKNAKRIRFIERDYLLKRIISNSEYITADAAETILDEHDYYADVTFVIFEKPNGFKVDIIDNYTDELITVEDLNSSSFDYYCRMVKDLSLQQIKSKLVKSA</sequence>
<proteinExistence type="predicted"/>
<name>A0A559KCT5_9BACL</name>
<dbReference type="OrthoDB" id="2679154at2"/>
<gene>
    <name evidence="1" type="ORF">FPZ49_11095</name>
</gene>